<dbReference type="GO" id="GO:0006163">
    <property type="term" value="P:purine nucleotide metabolic process"/>
    <property type="evidence" value="ECO:0007669"/>
    <property type="project" value="UniProtKB-ARBA"/>
</dbReference>
<dbReference type="eggNOG" id="ENOG502S2J2">
    <property type="taxonomic scope" value="Eukaryota"/>
</dbReference>
<reference evidence="8" key="1">
    <citation type="submission" date="2003-08" db="EMBL/GenBank/DDBJ databases">
        <authorList>
            <person name="Birren B."/>
            <person name="Nusbaum C."/>
            <person name="Abebe A."/>
            <person name="Abouelleil A."/>
            <person name="Adekoya E."/>
            <person name="Ait-zahra M."/>
            <person name="Allen N."/>
            <person name="Allen T."/>
            <person name="An P."/>
            <person name="Anderson M."/>
            <person name="Anderson S."/>
            <person name="Arachchi H."/>
            <person name="Armbruster J."/>
            <person name="Bachantsang P."/>
            <person name="Baldwin J."/>
            <person name="Barry A."/>
            <person name="Bayul T."/>
            <person name="Blitshsteyn B."/>
            <person name="Bloom T."/>
            <person name="Blye J."/>
            <person name="Boguslavskiy L."/>
            <person name="Borowsky M."/>
            <person name="Boukhgalter B."/>
            <person name="Brunache A."/>
            <person name="Butler J."/>
            <person name="Calixte N."/>
            <person name="Calvo S."/>
            <person name="Camarata J."/>
            <person name="Campo K."/>
            <person name="Chang J."/>
            <person name="Cheshatsang Y."/>
            <person name="Citroen M."/>
            <person name="Collymore A."/>
            <person name="Considine T."/>
            <person name="Cook A."/>
            <person name="Cooke P."/>
            <person name="Corum B."/>
            <person name="Cuomo C."/>
            <person name="David R."/>
            <person name="Dawoe T."/>
            <person name="Degray S."/>
            <person name="Dodge S."/>
            <person name="Dooley K."/>
            <person name="Dorje P."/>
            <person name="Dorjee K."/>
            <person name="Dorris L."/>
            <person name="Duffey N."/>
            <person name="Dupes A."/>
            <person name="Elkins T."/>
            <person name="Engels R."/>
            <person name="Erickson J."/>
            <person name="Farina A."/>
            <person name="Faro S."/>
            <person name="Ferreira P."/>
            <person name="Fischer H."/>
            <person name="Fitzgerald M."/>
            <person name="Foley K."/>
            <person name="Gage D."/>
            <person name="Galagan J."/>
            <person name="Gearin G."/>
            <person name="Gnerre S."/>
            <person name="Gnirke A."/>
            <person name="Goyette A."/>
            <person name="Graham J."/>
            <person name="Grandbois E."/>
            <person name="Gyaltsen K."/>
            <person name="Hafez N."/>
            <person name="Hagopian D."/>
            <person name="Hagos B."/>
            <person name="Hall J."/>
            <person name="Hatcher B."/>
            <person name="Heller A."/>
            <person name="Higgins H."/>
            <person name="Honan T."/>
            <person name="Horn A."/>
            <person name="Houde N."/>
            <person name="Hughes L."/>
            <person name="Hulme W."/>
            <person name="Husby E."/>
            <person name="Iliev I."/>
            <person name="Jaffe D."/>
            <person name="Jones C."/>
            <person name="Kamal M."/>
            <person name="Kamat A."/>
            <person name="Kamvysselis M."/>
            <person name="Karlsson E."/>
            <person name="Kells C."/>
            <person name="Kieu A."/>
            <person name="Kisner P."/>
            <person name="Kodira C."/>
            <person name="Kulbokas E."/>
            <person name="Labutti K."/>
            <person name="Lama D."/>
            <person name="Landers T."/>
            <person name="Leger J."/>
            <person name="Levine S."/>
            <person name="Lewis D."/>
            <person name="Lewis T."/>
            <person name="Lindblad-toh K."/>
            <person name="Liu X."/>
            <person name="Lokyitsang T."/>
            <person name="Lokyitsang Y."/>
            <person name="Lucien O."/>
            <person name="Lui A."/>
            <person name="Ma L.J."/>
            <person name="Mabbitt R."/>
            <person name="Macdonald J."/>
            <person name="Maclean C."/>
            <person name="Major J."/>
            <person name="Manning J."/>
            <person name="Marabella R."/>
            <person name="Maru K."/>
            <person name="Matthews C."/>
            <person name="Mauceli E."/>
            <person name="Mccarthy M."/>
            <person name="Mcdonough S."/>
            <person name="Mcghee T."/>
            <person name="Meldrim J."/>
            <person name="Meneus L."/>
            <person name="Mesirov J."/>
            <person name="Mihalev A."/>
            <person name="Mihova T."/>
            <person name="Mikkelsen T."/>
            <person name="Mlenga V."/>
            <person name="Moru K."/>
            <person name="Mozes J."/>
            <person name="Mulrain L."/>
            <person name="Munson G."/>
            <person name="Naylor J."/>
            <person name="Newes C."/>
            <person name="Nguyen C."/>
            <person name="Nguyen N."/>
            <person name="Nguyen T."/>
            <person name="Nicol R."/>
            <person name="Nielsen C."/>
            <person name="Nizzari M."/>
            <person name="Norbu C."/>
            <person name="Norbu N."/>
            <person name="O'donnell P."/>
            <person name="Okoawo O."/>
            <person name="O'leary S."/>
            <person name="Omotosho B."/>
            <person name="O'neill K."/>
            <person name="Osman S."/>
            <person name="Parker S."/>
            <person name="Perrin D."/>
            <person name="Phunkhang P."/>
            <person name="Piqani B."/>
            <person name="Purcell S."/>
            <person name="Rachupka T."/>
            <person name="Ramasamy U."/>
            <person name="Rameau R."/>
            <person name="Ray V."/>
            <person name="Raymond C."/>
            <person name="Retta R."/>
            <person name="Richardson S."/>
            <person name="Rise C."/>
            <person name="Rodriguez J."/>
            <person name="Rogers J."/>
            <person name="Rogov P."/>
            <person name="Rutman M."/>
            <person name="Schupbach R."/>
            <person name="Seaman C."/>
            <person name="Settipalli S."/>
            <person name="Sharpe T."/>
            <person name="Sheridan J."/>
            <person name="Sherpa N."/>
            <person name="Shi J."/>
            <person name="Smirnov S."/>
            <person name="Smith C."/>
            <person name="Sougnez C."/>
            <person name="Spencer B."/>
            <person name="Stalker J."/>
            <person name="Stange-thomann N."/>
            <person name="Stavropoulos S."/>
            <person name="Stetson K."/>
            <person name="Stone C."/>
            <person name="Stone S."/>
            <person name="Stubbs M."/>
            <person name="Talamas J."/>
            <person name="Tchuinga P."/>
            <person name="Tenzing P."/>
            <person name="Tesfaye S."/>
            <person name="Theodore J."/>
            <person name="Thoulutsang Y."/>
            <person name="Topham K."/>
            <person name="Towey S."/>
            <person name="Tsamla T."/>
            <person name="Tsomo N."/>
            <person name="Vallee D."/>
            <person name="Vassiliev H."/>
            <person name="Venkataraman V."/>
            <person name="Vinson J."/>
            <person name="Vo A."/>
            <person name="Wade C."/>
            <person name="Wang S."/>
            <person name="Wangchuk T."/>
            <person name="Wangdi T."/>
            <person name="Whittaker C."/>
            <person name="Wilkinson J."/>
            <person name="Wu Y."/>
            <person name="Wyman D."/>
            <person name="Yadav S."/>
            <person name="Yang S."/>
            <person name="Yang X."/>
            <person name="Yeager S."/>
            <person name="Yee E."/>
            <person name="Young G."/>
            <person name="Zainoun J."/>
            <person name="Zembeck L."/>
            <person name="Zimmer A."/>
            <person name="Zody M."/>
            <person name="Lander E."/>
        </authorList>
    </citation>
    <scope>NUCLEOTIDE SEQUENCE [LARGE SCALE GENOMIC DNA]</scope>
</reference>
<dbReference type="GO" id="GO:0009116">
    <property type="term" value="P:nucleoside metabolic process"/>
    <property type="evidence" value="ECO:0007669"/>
    <property type="project" value="UniProtKB-UniRule"/>
</dbReference>
<dbReference type="FunCoup" id="H2ZHF6">
    <property type="interactions" value="25"/>
</dbReference>
<dbReference type="GO" id="GO:0005634">
    <property type="term" value="C:nucleus"/>
    <property type="evidence" value="ECO:0007669"/>
    <property type="project" value="UniProtKB-SubCell"/>
</dbReference>
<protein>
    <recommendedName>
        <fullName evidence="6">Putative 2'-deoxynucleoside 5'-phosphate N-hydrolase 1</fullName>
        <ecNumber evidence="6">3.2.2.-</ecNumber>
    </recommendedName>
</protein>
<dbReference type="AlphaFoldDB" id="H2ZHF6"/>
<dbReference type="PANTHER" id="PTHR15364">
    <property type="entry name" value="2'-DEOXYNUCLEOSIDE 5'-PHOSPHATE N-HYDROLASE 1"/>
    <property type="match status" value="1"/>
</dbReference>
<dbReference type="InterPro" id="IPR007710">
    <property type="entry name" value="Nucleoside_deoxyribTrfase"/>
</dbReference>
<keyword evidence="6" id="KW-0539">Nucleus</keyword>
<dbReference type="GO" id="GO:0070694">
    <property type="term" value="F:5-hydroxymethyl-dUMP N-hydrolase activity"/>
    <property type="evidence" value="ECO:0007669"/>
    <property type="project" value="InterPro"/>
</dbReference>
<dbReference type="EC" id="3.2.2.-" evidence="6"/>
<keyword evidence="2 6" id="KW-0378">Hydrolase</keyword>
<name>H2ZHF6_CIOSA</name>
<feature type="binding site" description="in other chain" evidence="6">
    <location>
        <position position="92"/>
    </location>
    <ligand>
        <name>substrate</name>
        <note>ligand shared between homodimeric partners</note>
    </ligand>
</feature>
<keyword evidence="4 6" id="KW-0326">Glycosidase</keyword>
<dbReference type="OMA" id="EVLSWHV"/>
<dbReference type="HAMAP" id="MF_03036">
    <property type="entry name" value="Nuc_phosphate_hydrolase"/>
    <property type="match status" value="1"/>
</dbReference>
<evidence type="ECO:0000313" key="7">
    <source>
        <dbReference type="Ensembl" id="ENSCSAVP00000017022.1"/>
    </source>
</evidence>
<comment type="catalytic activity">
    <reaction evidence="6">
        <text>a pyrimidine 2'-deoxyribonucleoside 5'-phosphate + H2O = a pyrimidine nucleobase + 2-deoxy-D-ribose 5-phosphate</text>
        <dbReference type="Rhea" id="RHEA:57852"/>
        <dbReference type="ChEBI" id="CHEBI:15377"/>
        <dbReference type="ChEBI" id="CHEBI:26432"/>
        <dbReference type="ChEBI" id="CHEBI:62877"/>
        <dbReference type="ChEBI" id="CHEBI:142209"/>
    </reaction>
</comment>
<feature type="binding site" description="in other chain" evidence="6">
    <location>
        <position position="24"/>
    </location>
    <ligand>
        <name>substrate</name>
        <note>ligand shared between homodimeric partners</note>
    </ligand>
</feature>
<feature type="binding site" description="in other chain" evidence="6">
    <location>
        <begin position="9"/>
        <end position="15"/>
    </location>
    <ligand>
        <name>substrate</name>
        <note>ligand shared between homodimeric partners</note>
    </ligand>
</feature>
<dbReference type="GO" id="GO:0005737">
    <property type="term" value="C:cytoplasm"/>
    <property type="evidence" value="ECO:0007669"/>
    <property type="project" value="UniProtKB-SubCell"/>
</dbReference>
<keyword evidence="8" id="KW-1185">Reference proteome</keyword>
<dbReference type="PANTHER" id="PTHR15364:SF0">
    <property type="entry name" value="2'-DEOXYNUCLEOSIDE 5'-PHOSPHATE N-HYDROLASE 1"/>
    <property type="match status" value="1"/>
</dbReference>
<dbReference type="STRING" id="51511.ENSCSAVP00000017022"/>
<comment type="catalytic activity">
    <reaction evidence="5">
        <text>5-hydroxymethyl-dUMP + H2O = 5-hydroxymethyluracil + 2-deoxy-D-ribose 5-phosphate</text>
        <dbReference type="Rhea" id="RHEA:77099"/>
        <dbReference type="ChEBI" id="CHEBI:15377"/>
        <dbReference type="ChEBI" id="CHEBI:16964"/>
        <dbReference type="ChEBI" id="CHEBI:62877"/>
        <dbReference type="ChEBI" id="CHEBI:90409"/>
    </reaction>
    <physiologicalReaction direction="left-to-right" evidence="5">
        <dbReference type="Rhea" id="RHEA:77100"/>
    </physiologicalReaction>
</comment>
<dbReference type="SUPFAM" id="SSF52309">
    <property type="entry name" value="N-(deoxy)ribosyltransferase-like"/>
    <property type="match status" value="1"/>
</dbReference>
<comment type="similarity">
    <text evidence="6">Belongs to the 2'-deoxynucleoside 5'-phosphate N-hydrolase 1 family.</text>
</comment>
<evidence type="ECO:0000256" key="1">
    <source>
        <dbReference type="ARBA" id="ARBA00011407"/>
    </source>
</evidence>
<comment type="subcellular location">
    <subcellularLocation>
        <location evidence="6">Cytoplasm</location>
    </subcellularLocation>
    <subcellularLocation>
        <location evidence="6">Nucleus</location>
    </subcellularLocation>
</comment>
<dbReference type="Proteomes" id="UP000007875">
    <property type="component" value="Unassembled WGS sequence"/>
</dbReference>
<dbReference type="Ensembl" id="ENSCSAVT00000017205.1">
    <property type="protein sequence ID" value="ENSCSAVP00000017022.1"/>
    <property type="gene ID" value="ENSCSAVG00000010017.1"/>
</dbReference>
<feature type="binding site" evidence="6">
    <location>
        <begin position="116"/>
        <end position="118"/>
    </location>
    <ligand>
        <name>substrate</name>
        <note>ligand shared between homodimeric partners</note>
    </ligand>
</feature>
<dbReference type="FunFam" id="3.40.50.450:FF:000019">
    <property type="entry name" value="2'-deoxynucleoside 5'-phosphate N-hydrolase 1"/>
    <property type="match status" value="1"/>
</dbReference>
<dbReference type="InterPro" id="IPR051239">
    <property type="entry name" value="2'-dNMP_N-hydrolase"/>
</dbReference>
<dbReference type="GO" id="GO:0009159">
    <property type="term" value="P:deoxyribonucleoside monophosphate catabolic process"/>
    <property type="evidence" value="ECO:0007669"/>
    <property type="project" value="InterPro"/>
</dbReference>
<evidence type="ECO:0000313" key="8">
    <source>
        <dbReference type="Proteomes" id="UP000007875"/>
    </source>
</evidence>
<organism evidence="7 8">
    <name type="scientific">Ciona savignyi</name>
    <name type="common">Pacific transparent sea squirt</name>
    <dbReference type="NCBI Taxonomy" id="51511"/>
    <lineage>
        <taxon>Eukaryota</taxon>
        <taxon>Metazoa</taxon>
        <taxon>Chordata</taxon>
        <taxon>Tunicata</taxon>
        <taxon>Ascidiacea</taxon>
        <taxon>Phlebobranchia</taxon>
        <taxon>Cionidae</taxon>
        <taxon>Ciona</taxon>
    </lineage>
</organism>
<accession>H2ZHF6</accession>
<keyword evidence="3 6" id="KW-0546">Nucleotide metabolism</keyword>
<dbReference type="InterPro" id="IPR028607">
    <property type="entry name" value="DNPH1"/>
</dbReference>
<dbReference type="Pfam" id="PF05014">
    <property type="entry name" value="Nuc_deoxyrib_tr"/>
    <property type="match status" value="1"/>
</dbReference>
<keyword evidence="6" id="KW-0963">Cytoplasm</keyword>
<comment type="subunit">
    <text evidence="1 6">Monomer and homodimer.</text>
</comment>
<proteinExistence type="inferred from homology"/>
<dbReference type="InParanoid" id="H2ZHF6"/>
<reference evidence="7" key="3">
    <citation type="submission" date="2025-09" db="UniProtKB">
        <authorList>
            <consortium name="Ensembl"/>
        </authorList>
    </citation>
    <scope>IDENTIFICATION</scope>
</reference>
<reference evidence="7" key="2">
    <citation type="submission" date="2025-08" db="UniProtKB">
        <authorList>
            <consortium name="Ensembl"/>
        </authorList>
    </citation>
    <scope>IDENTIFICATION</scope>
</reference>
<dbReference type="HOGENOM" id="CLU_100069_1_0_1"/>
<evidence type="ECO:0000256" key="3">
    <source>
        <dbReference type="ARBA" id="ARBA00023080"/>
    </source>
</evidence>
<dbReference type="GO" id="GO:0042802">
    <property type="term" value="F:identical protein binding"/>
    <property type="evidence" value="ECO:0007669"/>
    <property type="project" value="UniProtKB-ARBA"/>
</dbReference>
<evidence type="ECO:0000256" key="4">
    <source>
        <dbReference type="ARBA" id="ARBA00023295"/>
    </source>
</evidence>
<evidence type="ECO:0000256" key="6">
    <source>
        <dbReference type="HAMAP-Rule" id="MF_03036"/>
    </source>
</evidence>
<comment type="catalytic activity">
    <reaction evidence="6">
        <text>a purine 2'-deoxyribonucleoside 5'-phosphate + H2O = a purine nucleobase + 2-deoxy-D-ribose 5-phosphate</text>
        <dbReference type="Rhea" id="RHEA:51132"/>
        <dbReference type="ChEBI" id="CHEBI:15377"/>
        <dbReference type="ChEBI" id="CHEBI:26386"/>
        <dbReference type="ChEBI" id="CHEBI:62877"/>
        <dbReference type="ChEBI" id="CHEBI:142198"/>
    </reaction>
</comment>
<sequence>MAGDGLCIYFCGSIRGGRGDADIYQQLITHLQSFGKVLTEHVGSKEVNEKGVIKEDAGMSDKEIHDRDIMWLEMSNVVVAEVTTTSLGVGYELGRAVAMKKKILCLFRPTPDKRLSAMIEGAKNCDNFEVVHYSDVYEGFTAISTFMKTL</sequence>
<dbReference type="GeneTree" id="ENSGT00390000001216"/>
<evidence type="ECO:0000256" key="5">
    <source>
        <dbReference type="ARBA" id="ARBA00047460"/>
    </source>
</evidence>
<evidence type="ECO:0000256" key="2">
    <source>
        <dbReference type="ARBA" id="ARBA00022801"/>
    </source>
</evidence>
<dbReference type="Gene3D" id="3.40.50.450">
    <property type="match status" value="1"/>
</dbReference>
<comment type="function">
    <text evidence="6">Catalyzes the cleavage of the N-glycosidic bond of deoxyribonucleoside 5'-monophosphates to yield deoxyribose 5-phosphate and a purine or pyrimidine base.</text>
</comment>